<dbReference type="PROSITE" id="PS52050">
    <property type="entry name" value="WYL"/>
    <property type="match status" value="1"/>
</dbReference>
<proteinExistence type="predicted"/>
<dbReference type="Pfam" id="PF25583">
    <property type="entry name" value="WCX"/>
    <property type="match status" value="1"/>
</dbReference>
<dbReference type="InterPro" id="IPR026881">
    <property type="entry name" value="WYL_dom"/>
</dbReference>
<comment type="caution">
    <text evidence="3">The sequence shown here is derived from an EMBL/GenBank/DDBJ whole genome shotgun (WGS) entry which is preliminary data.</text>
</comment>
<sequence length="345" mass="40750">MLQPAQPGNRGKALTRLDNKDRLLQLRQILSEETDEEREKTLDDLIHRFKQQYGPDVKLNKHSLKDDMEHLIQNGFDITVNQEKEGMPKYYSHQYRLFELYELRMLIDAVVSAKFISKKETRQLTGKIRRLTSVHQGKKLQNEIQIDSSIKSENPYIRLAIHKIHEAIEQRRGITFQYGRYDVDKKFQLSHEGRVYRVKPYALAWANDFYYLIAYYFEAGEIRHYRVDRLQNVMETDETFPYESFDVSSYTQSTFHMFAGDEEWIKIRCRNNLINVIIDKFGKNISTTRDGEDHFVLTTKARISDGLVNWILGFGSNVKVLSPDTLQDTVKEEVENLHRLYDHDS</sequence>
<dbReference type="PANTHER" id="PTHR34580:SF1">
    <property type="entry name" value="PROTEIN PAFC"/>
    <property type="match status" value="1"/>
</dbReference>
<dbReference type="Pfam" id="PF13280">
    <property type="entry name" value="WYL"/>
    <property type="match status" value="1"/>
</dbReference>
<evidence type="ECO:0000259" key="2">
    <source>
        <dbReference type="Pfam" id="PF25583"/>
    </source>
</evidence>
<organism evidence="3 4">
    <name type="scientific">Rossellomorea marisflavi</name>
    <dbReference type="NCBI Taxonomy" id="189381"/>
    <lineage>
        <taxon>Bacteria</taxon>
        <taxon>Bacillati</taxon>
        <taxon>Bacillota</taxon>
        <taxon>Bacilli</taxon>
        <taxon>Bacillales</taxon>
        <taxon>Bacillaceae</taxon>
        <taxon>Rossellomorea</taxon>
    </lineage>
</organism>
<gene>
    <name evidence="3" type="ORF">FZC83_02515</name>
</gene>
<dbReference type="RefSeq" id="WP_148984495.1">
    <property type="nucleotide sequence ID" value="NZ_JBNILK010000001.1"/>
</dbReference>
<dbReference type="InterPro" id="IPR051534">
    <property type="entry name" value="CBASS_pafABC_assoc_protein"/>
</dbReference>
<dbReference type="EMBL" id="VTEQ01000001">
    <property type="protein sequence ID" value="TYS56466.1"/>
    <property type="molecule type" value="Genomic_DNA"/>
</dbReference>
<evidence type="ECO:0000313" key="4">
    <source>
        <dbReference type="Proteomes" id="UP000322997"/>
    </source>
</evidence>
<accession>A0A5D4S3Y5</accession>
<dbReference type="AlphaFoldDB" id="A0A5D4S3Y5"/>
<protein>
    <submittedName>
        <fullName evidence="3">WYL domain-containing protein</fullName>
    </submittedName>
</protein>
<feature type="domain" description="WCX" evidence="2">
    <location>
        <begin position="263"/>
        <end position="336"/>
    </location>
</feature>
<dbReference type="Proteomes" id="UP000322997">
    <property type="component" value="Unassembled WGS sequence"/>
</dbReference>
<dbReference type="PANTHER" id="PTHR34580">
    <property type="match status" value="1"/>
</dbReference>
<feature type="domain" description="WYL" evidence="1">
    <location>
        <begin position="163"/>
        <end position="233"/>
    </location>
</feature>
<reference evidence="3 4" key="1">
    <citation type="submission" date="2019-08" db="EMBL/GenBank/DDBJ databases">
        <title>Bacillus genomes from the desert of Cuatro Cienegas, Coahuila.</title>
        <authorList>
            <person name="Olmedo-Alvarez G."/>
        </authorList>
    </citation>
    <scope>NUCLEOTIDE SEQUENCE [LARGE SCALE GENOMIC DNA]</scope>
    <source>
        <strain evidence="3 4">CH108_3D</strain>
    </source>
</reference>
<dbReference type="InterPro" id="IPR057727">
    <property type="entry name" value="WCX_dom"/>
</dbReference>
<evidence type="ECO:0000313" key="3">
    <source>
        <dbReference type="EMBL" id="TYS56466.1"/>
    </source>
</evidence>
<evidence type="ECO:0000259" key="1">
    <source>
        <dbReference type="Pfam" id="PF13280"/>
    </source>
</evidence>
<name>A0A5D4S3Y5_9BACI</name>